<evidence type="ECO:0000256" key="1">
    <source>
        <dbReference type="SAM" id="Phobius"/>
    </source>
</evidence>
<evidence type="ECO:0000313" key="2">
    <source>
        <dbReference type="EMBL" id="KXN65659.1"/>
    </source>
</evidence>
<gene>
    <name evidence="2" type="ORF">CONCODRAFT_12688</name>
</gene>
<dbReference type="EMBL" id="KQ964836">
    <property type="protein sequence ID" value="KXN65659.1"/>
    <property type="molecule type" value="Genomic_DNA"/>
</dbReference>
<keyword evidence="1" id="KW-0812">Transmembrane</keyword>
<proteinExistence type="predicted"/>
<keyword evidence="1" id="KW-0472">Membrane</keyword>
<dbReference type="Proteomes" id="UP000070444">
    <property type="component" value="Unassembled WGS sequence"/>
</dbReference>
<dbReference type="InterPro" id="IPR027948">
    <property type="entry name" value="DUF4436"/>
</dbReference>
<keyword evidence="3" id="KW-1185">Reference proteome</keyword>
<feature type="transmembrane region" description="Helical" evidence="1">
    <location>
        <begin position="228"/>
        <end position="254"/>
    </location>
</feature>
<sequence>MEYGKEDGLKSTDTLLSYDESGENIFMNLRVLYTDLVKRSMKVYIAILPNGAYFNESDFTWNKTVEFQFLHKSLVAKKGSTIEPVTFEIPLQTGNLKDYPFDKYTSDIAFAATDNSTKKSIPLTIYSNVYKQSISTKFIRDRTGDLETADENLQYYIINIKRTNIVYAFCFFISVVTWGLTILVLNIGFDCMFFKREIPPTLLSVGIVMLFAMPTLRKTQPDIPDIGCAIDFLCFIWCEVLIGIASCMVLYSWLLRWKVPV</sequence>
<feature type="transmembrane region" description="Helical" evidence="1">
    <location>
        <begin position="165"/>
        <end position="186"/>
    </location>
</feature>
<accession>A0A137NSC0</accession>
<dbReference type="AlphaFoldDB" id="A0A137NSC0"/>
<dbReference type="OMA" id="ESDFTWN"/>
<organism evidence="2 3">
    <name type="scientific">Conidiobolus coronatus (strain ATCC 28846 / CBS 209.66 / NRRL 28638)</name>
    <name type="common">Delacroixia coronata</name>
    <dbReference type="NCBI Taxonomy" id="796925"/>
    <lineage>
        <taxon>Eukaryota</taxon>
        <taxon>Fungi</taxon>
        <taxon>Fungi incertae sedis</taxon>
        <taxon>Zoopagomycota</taxon>
        <taxon>Entomophthoromycotina</taxon>
        <taxon>Entomophthoromycetes</taxon>
        <taxon>Entomophthorales</taxon>
        <taxon>Ancylistaceae</taxon>
        <taxon>Conidiobolus</taxon>
    </lineage>
</organism>
<dbReference type="OrthoDB" id="2117972at2759"/>
<reference evidence="2 3" key="1">
    <citation type="journal article" date="2015" name="Genome Biol. Evol.">
        <title>Phylogenomic analyses indicate that early fungi evolved digesting cell walls of algal ancestors of land plants.</title>
        <authorList>
            <person name="Chang Y."/>
            <person name="Wang S."/>
            <person name="Sekimoto S."/>
            <person name="Aerts A.L."/>
            <person name="Choi C."/>
            <person name="Clum A."/>
            <person name="LaButti K.M."/>
            <person name="Lindquist E.A."/>
            <person name="Yee Ngan C."/>
            <person name="Ohm R.A."/>
            <person name="Salamov A.A."/>
            <person name="Grigoriev I.V."/>
            <person name="Spatafora J.W."/>
            <person name="Berbee M.L."/>
        </authorList>
    </citation>
    <scope>NUCLEOTIDE SEQUENCE [LARGE SCALE GENOMIC DNA]</scope>
    <source>
        <strain evidence="2 3">NRRL 28638</strain>
    </source>
</reference>
<evidence type="ECO:0000313" key="3">
    <source>
        <dbReference type="Proteomes" id="UP000070444"/>
    </source>
</evidence>
<dbReference type="STRING" id="796925.A0A137NSC0"/>
<name>A0A137NSC0_CONC2</name>
<protein>
    <submittedName>
        <fullName evidence="2">Uncharacterized protein</fullName>
    </submittedName>
</protein>
<keyword evidence="1" id="KW-1133">Transmembrane helix</keyword>
<feature type="transmembrane region" description="Helical" evidence="1">
    <location>
        <begin position="198"/>
        <end position="216"/>
    </location>
</feature>
<dbReference type="Pfam" id="PF14494">
    <property type="entry name" value="DUF4436"/>
    <property type="match status" value="1"/>
</dbReference>